<dbReference type="Proteomes" id="UP000808349">
    <property type="component" value="Unassembled WGS sequence"/>
</dbReference>
<evidence type="ECO:0000259" key="1">
    <source>
        <dbReference type="Pfam" id="PF19408"/>
    </source>
</evidence>
<dbReference type="Gene3D" id="2.60.40.10">
    <property type="entry name" value="Immunoglobulins"/>
    <property type="match status" value="2"/>
</dbReference>
<dbReference type="InterPro" id="IPR045829">
    <property type="entry name" value="PKD_6"/>
</dbReference>
<dbReference type="AlphaFoldDB" id="A0A9D7SB65"/>
<protein>
    <recommendedName>
        <fullName evidence="1">PKD-like domain-containing protein</fullName>
    </recommendedName>
</protein>
<dbReference type="Pfam" id="PF19408">
    <property type="entry name" value="PKD_6"/>
    <property type="match status" value="1"/>
</dbReference>
<gene>
    <name evidence="2" type="ORF">IPO85_18260</name>
</gene>
<reference evidence="2 3" key="1">
    <citation type="submission" date="2020-10" db="EMBL/GenBank/DDBJ databases">
        <title>Connecting structure to function with the recovery of over 1000 high-quality activated sludge metagenome-assembled genomes encoding full-length rRNA genes using long-read sequencing.</title>
        <authorList>
            <person name="Singleton C.M."/>
            <person name="Petriglieri F."/>
            <person name="Kristensen J.M."/>
            <person name="Kirkegaard R.H."/>
            <person name="Michaelsen T.Y."/>
            <person name="Andersen M.H."/>
            <person name="Karst S.M."/>
            <person name="Dueholm M.S."/>
            <person name="Nielsen P.H."/>
            <person name="Albertsen M."/>
        </authorList>
    </citation>
    <scope>NUCLEOTIDE SEQUENCE [LARGE SCALE GENOMIC DNA]</scope>
    <source>
        <strain evidence="2">Ribe_18-Q3-R11-54_BAT3C.373</strain>
    </source>
</reference>
<feature type="domain" description="PKD-like" evidence="1">
    <location>
        <begin position="30"/>
        <end position="82"/>
    </location>
</feature>
<evidence type="ECO:0000313" key="3">
    <source>
        <dbReference type="Proteomes" id="UP000808349"/>
    </source>
</evidence>
<dbReference type="EMBL" id="JADKFW010000021">
    <property type="protein sequence ID" value="MBK9719417.1"/>
    <property type="molecule type" value="Genomic_DNA"/>
</dbReference>
<sequence length="139" mass="14276">MVTVNAKPTLAMTSNSPICEGLTLNLDCGFSGATSYIWAGPSGFTSNIKNPTRPNATPGMTGAYNVTVTNGNSCTNVGSIMVTVNAKPTLAMTSNSPICEGLTLNLDCGFSGATNYMWAGPSGFTSNIKNPTRPNATLG</sequence>
<organism evidence="2 3">
    <name type="scientific">Candidatus Defluviibacterium haderslevense</name>
    <dbReference type="NCBI Taxonomy" id="2981993"/>
    <lineage>
        <taxon>Bacteria</taxon>
        <taxon>Pseudomonadati</taxon>
        <taxon>Bacteroidota</taxon>
        <taxon>Saprospiria</taxon>
        <taxon>Saprospirales</taxon>
        <taxon>Saprospiraceae</taxon>
        <taxon>Candidatus Defluviibacterium</taxon>
    </lineage>
</organism>
<proteinExistence type="predicted"/>
<dbReference type="SUPFAM" id="SSF49299">
    <property type="entry name" value="PKD domain"/>
    <property type="match status" value="1"/>
</dbReference>
<dbReference type="InterPro" id="IPR013783">
    <property type="entry name" value="Ig-like_fold"/>
</dbReference>
<name>A0A9D7SB65_9BACT</name>
<comment type="caution">
    <text evidence="2">The sequence shown here is derived from an EMBL/GenBank/DDBJ whole genome shotgun (WGS) entry which is preliminary data.</text>
</comment>
<accession>A0A9D7SB65</accession>
<evidence type="ECO:0000313" key="2">
    <source>
        <dbReference type="EMBL" id="MBK9719417.1"/>
    </source>
</evidence>
<dbReference type="InterPro" id="IPR035986">
    <property type="entry name" value="PKD_dom_sf"/>
</dbReference>